<evidence type="ECO:0000256" key="6">
    <source>
        <dbReference type="ARBA" id="ARBA00022833"/>
    </source>
</evidence>
<dbReference type="STRING" id="418985.A0A1V9X2U3"/>
<evidence type="ECO:0000256" key="3">
    <source>
        <dbReference type="ARBA" id="ARBA00022670"/>
    </source>
</evidence>
<dbReference type="Pfam" id="PF01431">
    <property type="entry name" value="Peptidase_M13"/>
    <property type="match status" value="1"/>
</dbReference>
<accession>A0A1V9X2U3</accession>
<dbReference type="PROSITE" id="PS51885">
    <property type="entry name" value="NEPRILYSIN"/>
    <property type="match status" value="1"/>
</dbReference>
<dbReference type="InterPro" id="IPR024079">
    <property type="entry name" value="MetalloPept_cat_dom_sf"/>
</dbReference>
<keyword evidence="6" id="KW-0862">Zinc</keyword>
<dbReference type="CDD" id="cd08662">
    <property type="entry name" value="M13"/>
    <property type="match status" value="1"/>
</dbReference>
<dbReference type="EMBL" id="MNPL01026521">
    <property type="protein sequence ID" value="OQR67950.1"/>
    <property type="molecule type" value="Genomic_DNA"/>
</dbReference>
<comment type="similarity">
    <text evidence="2">Belongs to the peptidase M13 family.</text>
</comment>
<dbReference type="PANTHER" id="PTHR11733">
    <property type="entry name" value="ZINC METALLOPROTEASE FAMILY M13 NEPRILYSIN-RELATED"/>
    <property type="match status" value="1"/>
</dbReference>
<keyword evidence="11" id="KW-1185">Reference proteome</keyword>
<reference evidence="10 11" key="1">
    <citation type="journal article" date="2017" name="Gigascience">
        <title>Draft genome of the honey bee ectoparasitic mite, Tropilaelaps mercedesae, is shaped by the parasitic life history.</title>
        <authorList>
            <person name="Dong X."/>
            <person name="Armstrong S.D."/>
            <person name="Xia D."/>
            <person name="Makepeace B.L."/>
            <person name="Darby A.C."/>
            <person name="Kadowaki T."/>
        </authorList>
    </citation>
    <scope>NUCLEOTIDE SEQUENCE [LARGE SCALE GENOMIC DNA]</scope>
    <source>
        <strain evidence="10">Wuxi-XJTLU</strain>
    </source>
</reference>
<dbReference type="Proteomes" id="UP000192247">
    <property type="component" value="Unassembled WGS sequence"/>
</dbReference>
<dbReference type="SUPFAM" id="SSF55486">
    <property type="entry name" value="Metalloproteases ('zincins'), catalytic domain"/>
    <property type="match status" value="1"/>
</dbReference>
<feature type="domain" description="Peptidase M13 N-terminal" evidence="9">
    <location>
        <begin position="4"/>
        <end position="259"/>
    </location>
</feature>
<keyword evidence="7" id="KW-0482">Metalloprotease</keyword>
<evidence type="ECO:0000256" key="7">
    <source>
        <dbReference type="ARBA" id="ARBA00023049"/>
    </source>
</evidence>
<keyword evidence="5" id="KW-0378">Hydrolase</keyword>
<evidence type="ECO:0000313" key="10">
    <source>
        <dbReference type="EMBL" id="OQR67950.1"/>
    </source>
</evidence>
<dbReference type="GO" id="GO:0016485">
    <property type="term" value="P:protein processing"/>
    <property type="evidence" value="ECO:0007669"/>
    <property type="project" value="TreeGrafter"/>
</dbReference>
<name>A0A1V9X2U3_9ACAR</name>
<organism evidence="10 11">
    <name type="scientific">Tropilaelaps mercedesae</name>
    <dbReference type="NCBI Taxonomy" id="418985"/>
    <lineage>
        <taxon>Eukaryota</taxon>
        <taxon>Metazoa</taxon>
        <taxon>Ecdysozoa</taxon>
        <taxon>Arthropoda</taxon>
        <taxon>Chelicerata</taxon>
        <taxon>Arachnida</taxon>
        <taxon>Acari</taxon>
        <taxon>Parasitiformes</taxon>
        <taxon>Mesostigmata</taxon>
        <taxon>Gamasina</taxon>
        <taxon>Dermanyssoidea</taxon>
        <taxon>Laelapidae</taxon>
        <taxon>Tropilaelaps</taxon>
    </lineage>
</organism>
<evidence type="ECO:0000256" key="4">
    <source>
        <dbReference type="ARBA" id="ARBA00022723"/>
    </source>
</evidence>
<evidence type="ECO:0000256" key="2">
    <source>
        <dbReference type="ARBA" id="ARBA00007357"/>
    </source>
</evidence>
<dbReference type="Gene3D" id="3.40.390.10">
    <property type="entry name" value="Collagenase (Catalytic Domain)"/>
    <property type="match status" value="1"/>
</dbReference>
<dbReference type="AlphaFoldDB" id="A0A1V9X2U3"/>
<dbReference type="PANTHER" id="PTHR11733:SF240">
    <property type="entry name" value="GH14155P-RELATED"/>
    <property type="match status" value="1"/>
</dbReference>
<dbReference type="GO" id="GO:0004222">
    <property type="term" value="F:metalloendopeptidase activity"/>
    <property type="evidence" value="ECO:0007669"/>
    <property type="project" value="InterPro"/>
</dbReference>
<evidence type="ECO:0000256" key="1">
    <source>
        <dbReference type="ARBA" id="ARBA00001947"/>
    </source>
</evidence>
<dbReference type="Pfam" id="PF05649">
    <property type="entry name" value="Peptidase_M13_N"/>
    <property type="match status" value="1"/>
</dbReference>
<dbReference type="InterPro" id="IPR008753">
    <property type="entry name" value="Peptidase_M13_N"/>
</dbReference>
<sequence>MIRKISPSGFGLGRNRDNYDSLRKPFLYRAYVNFINNAAGVLGGNTLNGFAQSSPGDKVFYFENRLLQNSNPHPRNLSVDRVVQTLAELRVLVPVVRWDHLLQHIFPDSRIDSQFRMIVEDIDYFKHLANIRATSTNDVLNTYMVWHLVKKFAPFLGKNMRLLEARFRAELVGGQVQNIDHKAHFSRCLELTNEFFGFGLAHLHRDRFNLGKNIEDAERLFSLIPRIARKHVRNVPWLKDATYKVNDRLESLRVRVAYPGLAATDNTSLIYFKEANTNRDFFDNIIDQMKLKHDWLKMAVSNKHPAKKDHAVELLPWPESLLSLEPHYSYSFNEVTVPLGMLSQPIFSATQNAGLKAATIVVVAQEMLKVIDRFGLQFSENGIVPNSTFDALAERLQCLERQTENELHAYGPMNKFLEEAVPDIAGLRVALQMLDQSASPSKLPGLDYNVRQLFYIGYGQLMCENMTETRASRTNGTLTSAPKRLRLHRTLQQTPDFADAFGCSASSRMVPLEVCDVW</sequence>
<dbReference type="InterPro" id="IPR000718">
    <property type="entry name" value="Peptidase_M13"/>
</dbReference>
<evidence type="ECO:0000256" key="5">
    <source>
        <dbReference type="ARBA" id="ARBA00022801"/>
    </source>
</evidence>
<proteinExistence type="inferred from homology"/>
<evidence type="ECO:0000259" key="8">
    <source>
        <dbReference type="Pfam" id="PF01431"/>
    </source>
</evidence>
<evidence type="ECO:0000259" key="9">
    <source>
        <dbReference type="Pfam" id="PF05649"/>
    </source>
</evidence>
<dbReference type="OrthoDB" id="7867452at2759"/>
<dbReference type="InterPro" id="IPR018497">
    <property type="entry name" value="Peptidase_M13_C"/>
</dbReference>
<protein>
    <submittedName>
        <fullName evidence="10">Endothelin-converting enzyme 1-like</fullName>
    </submittedName>
</protein>
<comment type="cofactor">
    <cofactor evidence="1">
        <name>Zn(2+)</name>
        <dbReference type="ChEBI" id="CHEBI:29105"/>
    </cofactor>
</comment>
<comment type="caution">
    <text evidence="10">The sequence shown here is derived from an EMBL/GenBank/DDBJ whole genome shotgun (WGS) entry which is preliminary data.</text>
</comment>
<dbReference type="GO" id="GO:0005886">
    <property type="term" value="C:plasma membrane"/>
    <property type="evidence" value="ECO:0007669"/>
    <property type="project" value="TreeGrafter"/>
</dbReference>
<dbReference type="GO" id="GO:0046872">
    <property type="term" value="F:metal ion binding"/>
    <property type="evidence" value="ECO:0007669"/>
    <property type="project" value="UniProtKB-KW"/>
</dbReference>
<gene>
    <name evidence="10" type="ORF">BIW11_02103</name>
</gene>
<dbReference type="InParanoid" id="A0A1V9X2U3"/>
<evidence type="ECO:0000313" key="11">
    <source>
        <dbReference type="Proteomes" id="UP000192247"/>
    </source>
</evidence>
<keyword evidence="4" id="KW-0479">Metal-binding</keyword>
<feature type="domain" description="Peptidase M13 C-terminal" evidence="8">
    <location>
        <begin position="328"/>
        <end position="517"/>
    </location>
</feature>
<keyword evidence="3" id="KW-0645">Protease</keyword>